<reference evidence="7 8" key="1">
    <citation type="submission" date="2022-01" db="EMBL/GenBank/DDBJ databases">
        <title>Desulfofustis limnae sp. nov., a novel mesophilic sulfate-reducing bacterium isolated from marsh soil.</title>
        <authorList>
            <person name="Watanabe M."/>
            <person name="Takahashi A."/>
            <person name="Kojima H."/>
            <person name="Fukui M."/>
        </authorList>
    </citation>
    <scope>NUCLEOTIDE SEQUENCE [LARGE SCALE GENOMIC DNA]</scope>
    <source>
        <strain evidence="7 8">PPLL</strain>
    </source>
</reference>
<dbReference type="InterPro" id="IPR010930">
    <property type="entry name" value="Flg_bb/hook_C_dom"/>
</dbReference>
<gene>
    <name evidence="7" type="primary">flgG_1</name>
    <name evidence="7" type="ORF">DPPLL_17180</name>
</gene>
<feature type="domain" description="Flagellar hook protein FlgE/F/G-like D1" evidence="6">
    <location>
        <begin position="84"/>
        <end position="149"/>
    </location>
</feature>
<evidence type="ECO:0000313" key="7">
    <source>
        <dbReference type="EMBL" id="BDD87353.1"/>
    </source>
</evidence>
<dbReference type="EMBL" id="AP025516">
    <property type="protein sequence ID" value="BDD87353.1"/>
    <property type="molecule type" value="Genomic_DNA"/>
</dbReference>
<evidence type="ECO:0000256" key="2">
    <source>
        <dbReference type="ARBA" id="ARBA00009677"/>
    </source>
</evidence>
<accession>A0ABM7W8X4</accession>
<dbReference type="InterPro" id="IPR053967">
    <property type="entry name" value="LlgE_F_G-like_D1"/>
</dbReference>
<dbReference type="InterPro" id="IPR037925">
    <property type="entry name" value="FlgE/F/G-like"/>
</dbReference>
<dbReference type="PANTHER" id="PTHR30435:SF19">
    <property type="entry name" value="FLAGELLAR BASAL-BODY ROD PROTEIN FLGG"/>
    <property type="match status" value="1"/>
</dbReference>
<comment type="similarity">
    <text evidence="2 4">Belongs to the flagella basal body rod proteins family.</text>
</comment>
<dbReference type="InterPro" id="IPR020013">
    <property type="entry name" value="Flagellar_FlgE/F/G"/>
</dbReference>
<evidence type="ECO:0000313" key="8">
    <source>
        <dbReference type="Proteomes" id="UP000830055"/>
    </source>
</evidence>
<dbReference type="PANTHER" id="PTHR30435">
    <property type="entry name" value="FLAGELLAR PROTEIN"/>
    <property type="match status" value="1"/>
</dbReference>
<evidence type="ECO:0000256" key="3">
    <source>
        <dbReference type="ARBA" id="ARBA00023143"/>
    </source>
</evidence>
<sequence>MVSGKYSALTGAVAREQSLANISHNLANVTTGGYKRMTVSFESILRGEQQTAAANGLNYNRIKHNFSDLRQGPVKETGNPLDLALQGPGFFKVLGPEGPLLTRNGAFVLDQNGALRTHNGYPVLAQGDAPIELGVVAGTLAVSGQGAVFVVDQEGNREELAQLAVVDVDNPNNLQRRDYGAFALGEGVAEQPVEEVVILSGSLEGSNTNMVEEMAQMVNSHRLYEIYLKAIKAYSTISEKQEDLGSLS</sequence>
<dbReference type="NCBIfam" id="TIGR02490">
    <property type="entry name" value="flgF"/>
    <property type="match status" value="1"/>
</dbReference>
<keyword evidence="8" id="KW-1185">Reference proteome</keyword>
<dbReference type="Pfam" id="PF06429">
    <property type="entry name" value="Flg_bbr_C"/>
    <property type="match status" value="1"/>
</dbReference>
<protein>
    <submittedName>
        <fullName evidence="7">Flagellar basal-body rod protein FlgG</fullName>
    </submittedName>
</protein>
<dbReference type="InterPro" id="IPR012836">
    <property type="entry name" value="FlgF"/>
</dbReference>
<dbReference type="SUPFAM" id="SSF117143">
    <property type="entry name" value="Flagellar hook protein flgE"/>
    <property type="match status" value="1"/>
</dbReference>
<keyword evidence="7" id="KW-0966">Cell projection</keyword>
<evidence type="ECO:0000256" key="1">
    <source>
        <dbReference type="ARBA" id="ARBA00004117"/>
    </source>
</evidence>
<evidence type="ECO:0000259" key="5">
    <source>
        <dbReference type="Pfam" id="PF06429"/>
    </source>
</evidence>
<dbReference type="Proteomes" id="UP000830055">
    <property type="component" value="Chromosome"/>
</dbReference>
<dbReference type="NCBIfam" id="TIGR03506">
    <property type="entry name" value="FlgEFG_subfam"/>
    <property type="match status" value="1"/>
</dbReference>
<proteinExistence type="inferred from homology"/>
<keyword evidence="3 4" id="KW-0975">Bacterial flagellum</keyword>
<comment type="subcellular location">
    <subcellularLocation>
        <location evidence="1 4">Bacterial flagellum basal body</location>
    </subcellularLocation>
</comment>
<name>A0ABM7W8X4_9BACT</name>
<feature type="domain" description="Flagellar basal-body/hook protein C-terminal" evidence="5">
    <location>
        <begin position="200"/>
        <end position="240"/>
    </location>
</feature>
<dbReference type="Pfam" id="PF22692">
    <property type="entry name" value="LlgE_F_G_D1"/>
    <property type="match status" value="1"/>
</dbReference>
<dbReference type="RefSeq" id="WP_284154384.1">
    <property type="nucleotide sequence ID" value="NZ_AP025516.1"/>
</dbReference>
<evidence type="ECO:0000259" key="6">
    <source>
        <dbReference type="Pfam" id="PF22692"/>
    </source>
</evidence>
<keyword evidence="7" id="KW-0969">Cilium</keyword>
<keyword evidence="7" id="KW-0282">Flagellum</keyword>
<organism evidence="7 8">
    <name type="scientific">Desulfofustis limnaeus</name>
    <dbReference type="NCBI Taxonomy" id="2740163"/>
    <lineage>
        <taxon>Bacteria</taxon>
        <taxon>Pseudomonadati</taxon>
        <taxon>Thermodesulfobacteriota</taxon>
        <taxon>Desulfobulbia</taxon>
        <taxon>Desulfobulbales</taxon>
        <taxon>Desulfocapsaceae</taxon>
        <taxon>Desulfofustis</taxon>
    </lineage>
</organism>
<evidence type="ECO:0000256" key="4">
    <source>
        <dbReference type="RuleBase" id="RU362116"/>
    </source>
</evidence>